<evidence type="ECO:0000313" key="13">
    <source>
        <dbReference type="EMBL" id="QLI82094.1"/>
    </source>
</evidence>
<evidence type="ECO:0000259" key="9">
    <source>
        <dbReference type="Pfam" id="PF00408"/>
    </source>
</evidence>
<dbReference type="PRINTS" id="PR00509">
    <property type="entry name" value="PGMPMM"/>
</dbReference>
<dbReference type="Pfam" id="PF00408">
    <property type="entry name" value="PGM_PMM_IV"/>
    <property type="match status" value="1"/>
</dbReference>
<comment type="PTM">
    <text evidence="6">Activated by phosphorylation.</text>
</comment>
<dbReference type="GO" id="GO:0006048">
    <property type="term" value="P:UDP-N-acetylglucosamine biosynthetic process"/>
    <property type="evidence" value="ECO:0007669"/>
    <property type="project" value="TreeGrafter"/>
</dbReference>
<feature type="domain" description="Alpha-D-phosphohexomutase C-terminal" evidence="9">
    <location>
        <begin position="379"/>
        <end position="445"/>
    </location>
</feature>
<evidence type="ECO:0000256" key="8">
    <source>
        <dbReference type="RuleBase" id="RU004327"/>
    </source>
</evidence>
<dbReference type="FunFam" id="3.30.310.50:FF:000001">
    <property type="entry name" value="Phosphoglucosamine mutase"/>
    <property type="match status" value="1"/>
</dbReference>
<gene>
    <name evidence="6 13" type="primary">glmM</name>
    <name evidence="13" type="ORF">HZU75_11465</name>
</gene>
<sequence>MARKYFGTDGVRGLVGEFPITPDFAMKLGYAAGRVLVAEAAKKGMQEHPGVLIGKDTRVSGYMLEAALQAGFNAAGVDCHLTGPLPTPGIAYLTRALRLSAGVVISASHNPYHDNGIKFFGSGGKKLPDDVELAIEAAIDEVQPCVASKQIGRSWRINDAAGRYIEFCKSTFPNDLDLRGLKLVIDCAHGATYHIAPHVFHELGAEVVTVGVQPNGFNINEEVGATHPETLRLKVLSEGAHFGIALDGDGDRLIMVDRDGTIVDGDQLLYVLAVHRQQKGTLGEGVVGTLMTNLGVENALKHKGIGFVRAKVGDRYVLEQLQAKGWLVGGEGSGHLLCLDKHTTGDGIVSALQVMQALKESGQTLAGFCKDLQLSKQVLKNVRIAKGFDCHGSQAIQAKVAEAEVAMGADGRVLLRPSGTEPVVRVMVEHVNPIQAREWADQIAAVVSAEAALHDA</sequence>
<feature type="domain" description="Alpha-D-phosphohexomutase alpha/beta/alpha" evidence="11">
    <location>
        <begin position="163"/>
        <end position="260"/>
    </location>
</feature>
<feature type="modified residue" description="Phosphoserine" evidence="6">
    <location>
        <position position="108"/>
    </location>
</feature>
<dbReference type="HAMAP" id="MF_01554_B">
    <property type="entry name" value="GlmM_B"/>
    <property type="match status" value="1"/>
</dbReference>
<dbReference type="Pfam" id="PF02879">
    <property type="entry name" value="PGM_PMM_II"/>
    <property type="match status" value="1"/>
</dbReference>
<dbReference type="GO" id="GO:0005975">
    <property type="term" value="P:carbohydrate metabolic process"/>
    <property type="evidence" value="ECO:0007669"/>
    <property type="project" value="InterPro"/>
</dbReference>
<dbReference type="InterPro" id="IPR005846">
    <property type="entry name" value="A-D-PHexomutase_a/b/a-III"/>
</dbReference>
<accession>A0A7D5VAK5</accession>
<name>A0A7D5VAK5_9NEIS</name>
<comment type="catalytic activity">
    <reaction evidence="6 8">
        <text>alpha-D-glucosamine 1-phosphate = D-glucosamine 6-phosphate</text>
        <dbReference type="Rhea" id="RHEA:23424"/>
        <dbReference type="ChEBI" id="CHEBI:58516"/>
        <dbReference type="ChEBI" id="CHEBI:58725"/>
        <dbReference type="EC" id="5.4.2.10"/>
    </reaction>
</comment>
<feature type="domain" description="Alpha-D-phosphohexomutase alpha/beta/alpha" evidence="12">
    <location>
        <begin position="264"/>
        <end position="371"/>
    </location>
</feature>
<proteinExistence type="inferred from homology"/>
<keyword evidence="4 6" id="KW-0460">Magnesium</keyword>
<dbReference type="GO" id="GO:0009252">
    <property type="term" value="P:peptidoglycan biosynthetic process"/>
    <property type="evidence" value="ECO:0007669"/>
    <property type="project" value="TreeGrafter"/>
</dbReference>
<dbReference type="Proteomes" id="UP000510822">
    <property type="component" value="Chromosome"/>
</dbReference>
<protein>
    <recommendedName>
        <fullName evidence="6 8">Phosphoglucosamine mutase</fullName>
        <ecNumber evidence="6 8">5.4.2.10</ecNumber>
    </recommendedName>
</protein>
<keyword evidence="2 6" id="KW-0597">Phosphoprotein</keyword>
<comment type="cofactor">
    <cofactor evidence="6">
        <name>Mg(2+)</name>
        <dbReference type="ChEBI" id="CHEBI:18420"/>
    </cofactor>
    <text evidence="6">Binds 1 Mg(2+) ion per subunit.</text>
</comment>
<dbReference type="Pfam" id="PF02878">
    <property type="entry name" value="PGM_PMM_I"/>
    <property type="match status" value="1"/>
</dbReference>
<feature type="binding site" evidence="6">
    <location>
        <position position="247"/>
    </location>
    <ligand>
        <name>Mg(2+)</name>
        <dbReference type="ChEBI" id="CHEBI:18420"/>
    </ligand>
</feature>
<dbReference type="InterPro" id="IPR005845">
    <property type="entry name" value="A-D-PHexomutase_a/b/a-II"/>
</dbReference>
<evidence type="ECO:0000256" key="1">
    <source>
        <dbReference type="ARBA" id="ARBA00010231"/>
    </source>
</evidence>
<feature type="binding site" evidence="6">
    <location>
        <position position="251"/>
    </location>
    <ligand>
        <name>Mg(2+)</name>
        <dbReference type="ChEBI" id="CHEBI:18420"/>
    </ligand>
</feature>
<dbReference type="NCBIfam" id="NF008139">
    <property type="entry name" value="PRK10887.1"/>
    <property type="match status" value="1"/>
</dbReference>
<dbReference type="InterPro" id="IPR006352">
    <property type="entry name" value="GlmM_bact"/>
</dbReference>
<evidence type="ECO:0000256" key="3">
    <source>
        <dbReference type="ARBA" id="ARBA00022723"/>
    </source>
</evidence>
<keyword evidence="14" id="KW-1185">Reference proteome</keyword>
<evidence type="ECO:0000256" key="6">
    <source>
        <dbReference type="HAMAP-Rule" id="MF_01554"/>
    </source>
</evidence>
<dbReference type="NCBIfam" id="TIGR01455">
    <property type="entry name" value="glmM"/>
    <property type="match status" value="1"/>
</dbReference>
<evidence type="ECO:0000259" key="11">
    <source>
        <dbReference type="Pfam" id="PF02879"/>
    </source>
</evidence>
<dbReference type="InterPro" id="IPR050060">
    <property type="entry name" value="Phosphoglucosamine_mutase"/>
</dbReference>
<dbReference type="Gene3D" id="3.40.120.10">
    <property type="entry name" value="Alpha-D-Glucose-1,6-Bisphosphate, subunit A, domain 3"/>
    <property type="match status" value="3"/>
</dbReference>
<dbReference type="GO" id="GO:0008966">
    <property type="term" value="F:phosphoglucosamine mutase activity"/>
    <property type="evidence" value="ECO:0007669"/>
    <property type="project" value="UniProtKB-UniRule"/>
</dbReference>
<dbReference type="PANTHER" id="PTHR42946">
    <property type="entry name" value="PHOSPHOHEXOSE MUTASE"/>
    <property type="match status" value="1"/>
</dbReference>
<organism evidence="13 14">
    <name type="scientific">Chitinibacter fontanus</name>
    <dbReference type="NCBI Taxonomy" id="1737446"/>
    <lineage>
        <taxon>Bacteria</taxon>
        <taxon>Pseudomonadati</taxon>
        <taxon>Pseudomonadota</taxon>
        <taxon>Betaproteobacteria</taxon>
        <taxon>Neisseriales</taxon>
        <taxon>Chitinibacteraceae</taxon>
        <taxon>Chitinibacter</taxon>
    </lineage>
</organism>
<evidence type="ECO:0000256" key="2">
    <source>
        <dbReference type="ARBA" id="ARBA00022553"/>
    </source>
</evidence>
<keyword evidence="3 6" id="KW-0479">Metal-binding</keyword>
<keyword evidence="5 6" id="KW-0413">Isomerase</keyword>
<dbReference type="InterPro" id="IPR016055">
    <property type="entry name" value="A-D-PHexomutase_a/b/a-I/II/III"/>
</dbReference>
<dbReference type="AlphaFoldDB" id="A0A7D5VAK5"/>
<dbReference type="GO" id="GO:0004615">
    <property type="term" value="F:phosphomannomutase activity"/>
    <property type="evidence" value="ECO:0007669"/>
    <property type="project" value="TreeGrafter"/>
</dbReference>
<evidence type="ECO:0000313" key="14">
    <source>
        <dbReference type="Proteomes" id="UP000510822"/>
    </source>
</evidence>
<evidence type="ECO:0000256" key="4">
    <source>
        <dbReference type="ARBA" id="ARBA00022842"/>
    </source>
</evidence>
<dbReference type="InterPro" id="IPR005843">
    <property type="entry name" value="A-D-PHexomutase_C"/>
</dbReference>
<dbReference type="GO" id="GO:0000287">
    <property type="term" value="F:magnesium ion binding"/>
    <property type="evidence" value="ECO:0007669"/>
    <property type="project" value="UniProtKB-UniRule"/>
</dbReference>
<feature type="binding site" evidence="6">
    <location>
        <position position="249"/>
    </location>
    <ligand>
        <name>Mg(2+)</name>
        <dbReference type="ChEBI" id="CHEBI:18420"/>
    </ligand>
</feature>
<dbReference type="CDD" id="cd05802">
    <property type="entry name" value="GlmM"/>
    <property type="match status" value="1"/>
</dbReference>
<dbReference type="FunFam" id="3.40.120.10:FF:000001">
    <property type="entry name" value="Phosphoglucosamine mutase"/>
    <property type="match status" value="1"/>
</dbReference>
<dbReference type="RefSeq" id="WP_180306181.1">
    <property type="nucleotide sequence ID" value="NZ_CP058952.1"/>
</dbReference>
<dbReference type="InterPro" id="IPR005844">
    <property type="entry name" value="A-D-PHexomutase_a/b/a-I"/>
</dbReference>
<dbReference type="PROSITE" id="PS00710">
    <property type="entry name" value="PGM_PMM"/>
    <property type="match status" value="1"/>
</dbReference>
<dbReference type="InterPro" id="IPR005841">
    <property type="entry name" value="Alpha-D-phosphohexomutase_SF"/>
</dbReference>
<feature type="active site" description="Phosphoserine intermediate" evidence="6">
    <location>
        <position position="108"/>
    </location>
</feature>
<dbReference type="InterPro" id="IPR036900">
    <property type="entry name" value="A-D-PHexomutase_C_sf"/>
</dbReference>
<comment type="similarity">
    <text evidence="1 6 7">Belongs to the phosphohexose mutase family.</text>
</comment>
<dbReference type="GO" id="GO:0005829">
    <property type="term" value="C:cytosol"/>
    <property type="evidence" value="ECO:0007669"/>
    <property type="project" value="TreeGrafter"/>
</dbReference>
<dbReference type="FunFam" id="3.40.120.10:FF:000003">
    <property type="entry name" value="Phosphoglucosamine mutase"/>
    <property type="match status" value="1"/>
</dbReference>
<dbReference type="PANTHER" id="PTHR42946:SF1">
    <property type="entry name" value="PHOSPHOGLUCOMUTASE (ALPHA-D-GLUCOSE-1,6-BISPHOSPHATE-DEPENDENT)"/>
    <property type="match status" value="1"/>
</dbReference>
<feature type="binding site" description="via phosphate group" evidence="6">
    <location>
        <position position="108"/>
    </location>
    <ligand>
        <name>Mg(2+)</name>
        <dbReference type="ChEBI" id="CHEBI:18420"/>
    </ligand>
</feature>
<dbReference type="EMBL" id="CP058952">
    <property type="protein sequence ID" value="QLI82094.1"/>
    <property type="molecule type" value="Genomic_DNA"/>
</dbReference>
<dbReference type="Gene3D" id="3.30.310.50">
    <property type="entry name" value="Alpha-D-phosphohexomutase, C-terminal domain"/>
    <property type="match status" value="1"/>
</dbReference>
<dbReference type="EC" id="5.4.2.10" evidence="6 8"/>
<dbReference type="InterPro" id="IPR016066">
    <property type="entry name" value="A-D-PHexomutase_CS"/>
</dbReference>
<evidence type="ECO:0000256" key="7">
    <source>
        <dbReference type="RuleBase" id="RU004326"/>
    </source>
</evidence>
<dbReference type="KEGG" id="cfon:HZU75_11465"/>
<dbReference type="SUPFAM" id="SSF55957">
    <property type="entry name" value="Phosphoglucomutase, C-terminal domain"/>
    <property type="match status" value="1"/>
</dbReference>
<evidence type="ECO:0000259" key="12">
    <source>
        <dbReference type="Pfam" id="PF02880"/>
    </source>
</evidence>
<dbReference type="SUPFAM" id="SSF53738">
    <property type="entry name" value="Phosphoglucomutase, first 3 domains"/>
    <property type="match status" value="3"/>
</dbReference>
<feature type="domain" description="Alpha-D-phosphohexomutase alpha/beta/alpha" evidence="10">
    <location>
        <begin position="3"/>
        <end position="142"/>
    </location>
</feature>
<reference evidence="13 14" key="1">
    <citation type="journal article" date="2016" name="Int. J. Syst. Evol. Microbiol.">
        <title>Chitinibacter fontanus sp. nov., isolated from a spring.</title>
        <authorList>
            <person name="Sheu S.Y."/>
            <person name="Li Y.S."/>
            <person name="Young C.C."/>
            <person name="Chen W.M."/>
        </authorList>
    </citation>
    <scope>NUCLEOTIDE SEQUENCE [LARGE SCALE GENOMIC DNA]</scope>
    <source>
        <strain evidence="13 14">STM-7</strain>
    </source>
</reference>
<dbReference type="Pfam" id="PF02880">
    <property type="entry name" value="PGM_PMM_III"/>
    <property type="match status" value="1"/>
</dbReference>
<evidence type="ECO:0000259" key="10">
    <source>
        <dbReference type="Pfam" id="PF02878"/>
    </source>
</evidence>
<comment type="function">
    <text evidence="6 8">Catalyzes the conversion of glucosamine-6-phosphate to glucosamine-1-phosphate.</text>
</comment>
<evidence type="ECO:0000256" key="5">
    <source>
        <dbReference type="ARBA" id="ARBA00023235"/>
    </source>
</evidence>